<keyword evidence="4" id="KW-1185">Reference proteome</keyword>
<feature type="compositionally biased region" description="Basic and acidic residues" evidence="1">
    <location>
        <begin position="206"/>
        <end position="215"/>
    </location>
</feature>
<reference evidence="2" key="2">
    <citation type="submission" date="2019-06" db="EMBL/GenBank/DDBJ databases">
        <title>Genomics analysis of Aphanomyces spp. identifies a new class of oomycete effector associated with host adaptation.</title>
        <authorList>
            <person name="Gaulin E."/>
        </authorList>
    </citation>
    <scope>NUCLEOTIDE SEQUENCE</scope>
    <source>
        <strain evidence="2">CBS 578.67</strain>
    </source>
</reference>
<dbReference type="Proteomes" id="UP000332933">
    <property type="component" value="Unassembled WGS sequence"/>
</dbReference>
<dbReference type="EMBL" id="VJMH01007546">
    <property type="protein sequence ID" value="KAF0682321.1"/>
    <property type="molecule type" value="Genomic_DNA"/>
</dbReference>
<dbReference type="AlphaFoldDB" id="A0A485LU36"/>
<proteinExistence type="predicted"/>
<feature type="region of interest" description="Disordered" evidence="1">
    <location>
        <begin position="206"/>
        <end position="240"/>
    </location>
</feature>
<dbReference type="EMBL" id="CAADRA010007572">
    <property type="protein sequence ID" value="VFU02171.1"/>
    <property type="molecule type" value="Genomic_DNA"/>
</dbReference>
<evidence type="ECO:0000256" key="1">
    <source>
        <dbReference type="SAM" id="MobiDB-lite"/>
    </source>
</evidence>
<organism evidence="3 4">
    <name type="scientific">Aphanomyces stellatus</name>
    <dbReference type="NCBI Taxonomy" id="120398"/>
    <lineage>
        <taxon>Eukaryota</taxon>
        <taxon>Sar</taxon>
        <taxon>Stramenopiles</taxon>
        <taxon>Oomycota</taxon>
        <taxon>Saprolegniomycetes</taxon>
        <taxon>Saprolegniales</taxon>
        <taxon>Verrucalvaceae</taxon>
        <taxon>Aphanomyces</taxon>
    </lineage>
</organism>
<reference evidence="3 4" key="1">
    <citation type="submission" date="2019-03" db="EMBL/GenBank/DDBJ databases">
        <authorList>
            <person name="Gaulin E."/>
            <person name="Dumas B."/>
        </authorList>
    </citation>
    <scope>NUCLEOTIDE SEQUENCE [LARGE SCALE GENOMIC DNA]</scope>
    <source>
        <strain evidence="3">CBS 568.67</strain>
    </source>
</reference>
<accession>A0A485LU36</accession>
<sequence>MNFASLSLGPAGPPILLAPSRVEGDKAAKLARSFSMTEKFLTAECPNRRAQLHRANSSSSHQFLSDEEKLLVSHNVFVREWMDGVCRTVVWPMAQKKAKTTQQVRLSLDRHLSRLQWVPARPRFGGLFNPKPKRIALDAIESIQTKKPGLDEVVVDVIHERPPHAVVISFATPNKTIDQLIVACLSQTEATQLVVSLTKLSEGAVRRRADVDSTKKPPLQSRGSFTNQPRDDSSMSSYGSAVSVFDDELKGAIVQPDTTNNGDEGQQL</sequence>
<evidence type="ECO:0000313" key="2">
    <source>
        <dbReference type="EMBL" id="KAF0682321.1"/>
    </source>
</evidence>
<evidence type="ECO:0000313" key="4">
    <source>
        <dbReference type="Proteomes" id="UP000332933"/>
    </source>
</evidence>
<evidence type="ECO:0000313" key="3">
    <source>
        <dbReference type="EMBL" id="VFU02171.1"/>
    </source>
</evidence>
<name>A0A485LU36_9STRA</name>
<gene>
    <name evidence="3" type="primary">Aste57867_25548</name>
    <name evidence="2" type="ORF">As57867_025469</name>
    <name evidence="3" type="ORF">ASTE57867_25548</name>
</gene>
<protein>
    <submittedName>
        <fullName evidence="3">Aste57867_25548 protein</fullName>
    </submittedName>
</protein>